<feature type="domain" description="F-box" evidence="1">
    <location>
        <begin position="222"/>
        <end position="270"/>
    </location>
</feature>
<dbReference type="EMBL" id="MU853787">
    <property type="protein sequence ID" value="KAK3941076.1"/>
    <property type="molecule type" value="Genomic_DNA"/>
</dbReference>
<dbReference type="PROSITE" id="PS50181">
    <property type="entry name" value="FBOX"/>
    <property type="match status" value="1"/>
</dbReference>
<dbReference type="SUPFAM" id="SSF81383">
    <property type="entry name" value="F-box domain"/>
    <property type="match status" value="1"/>
</dbReference>
<sequence length="349" mass="39653">MESLEPENDPMESCYCAVCGGPTFGVIFSSLDEKGVDRKPSYYDPEVVSPKDAEWTDEMVVIGHNQGTRRAFISGKGRNDNGAILVSPGDDPNFLDPRTNGLACYTAWSGQSPIFPIHSRCVTLLTRYMADMEDLPGIDLDILYLAFHRFAPCLPPTLKADLGQVCGRPGPWFRTYAWWCRRGEEFLVADPISLSENSVDLLRQTIRKPEFRVSPRPSRITNEILGKLPNEIVDTIVSLLNTPEMMNLCEASRAVHQALHHNNNPFWKKLIKEELPWFFELHDLIQDDELMRDRNWVAVLKWADEATTPALGMKAPWASLANRRRIWDCCKELVLPYYEAFSMFDGPLG</sequence>
<dbReference type="InterPro" id="IPR036047">
    <property type="entry name" value="F-box-like_dom_sf"/>
</dbReference>
<proteinExistence type="predicted"/>
<name>A0AAN6S5X8_9PEZI</name>
<comment type="caution">
    <text evidence="2">The sequence shown here is derived from an EMBL/GenBank/DDBJ whole genome shotgun (WGS) entry which is preliminary data.</text>
</comment>
<evidence type="ECO:0000313" key="3">
    <source>
        <dbReference type="Proteomes" id="UP001303473"/>
    </source>
</evidence>
<organism evidence="2 3">
    <name type="scientific">Diplogelasinospora grovesii</name>
    <dbReference type="NCBI Taxonomy" id="303347"/>
    <lineage>
        <taxon>Eukaryota</taxon>
        <taxon>Fungi</taxon>
        <taxon>Dikarya</taxon>
        <taxon>Ascomycota</taxon>
        <taxon>Pezizomycotina</taxon>
        <taxon>Sordariomycetes</taxon>
        <taxon>Sordariomycetidae</taxon>
        <taxon>Sordariales</taxon>
        <taxon>Diplogelasinosporaceae</taxon>
        <taxon>Diplogelasinospora</taxon>
    </lineage>
</organism>
<accession>A0AAN6S5X8</accession>
<evidence type="ECO:0000259" key="1">
    <source>
        <dbReference type="PROSITE" id="PS50181"/>
    </source>
</evidence>
<dbReference type="AlphaFoldDB" id="A0AAN6S5X8"/>
<keyword evidence="3" id="KW-1185">Reference proteome</keyword>
<reference evidence="3" key="1">
    <citation type="journal article" date="2023" name="Mol. Phylogenet. Evol.">
        <title>Genome-scale phylogeny and comparative genomics of the fungal order Sordariales.</title>
        <authorList>
            <person name="Hensen N."/>
            <person name="Bonometti L."/>
            <person name="Westerberg I."/>
            <person name="Brannstrom I.O."/>
            <person name="Guillou S."/>
            <person name="Cros-Aarteil S."/>
            <person name="Calhoun S."/>
            <person name="Haridas S."/>
            <person name="Kuo A."/>
            <person name="Mondo S."/>
            <person name="Pangilinan J."/>
            <person name="Riley R."/>
            <person name="LaButti K."/>
            <person name="Andreopoulos B."/>
            <person name="Lipzen A."/>
            <person name="Chen C."/>
            <person name="Yan M."/>
            <person name="Daum C."/>
            <person name="Ng V."/>
            <person name="Clum A."/>
            <person name="Steindorff A."/>
            <person name="Ohm R.A."/>
            <person name="Martin F."/>
            <person name="Silar P."/>
            <person name="Natvig D.O."/>
            <person name="Lalanne C."/>
            <person name="Gautier V."/>
            <person name="Ament-Velasquez S.L."/>
            <person name="Kruys A."/>
            <person name="Hutchinson M.I."/>
            <person name="Powell A.J."/>
            <person name="Barry K."/>
            <person name="Miller A.N."/>
            <person name="Grigoriev I.V."/>
            <person name="Debuchy R."/>
            <person name="Gladieux P."/>
            <person name="Hiltunen Thoren M."/>
            <person name="Johannesson H."/>
        </authorList>
    </citation>
    <scope>NUCLEOTIDE SEQUENCE [LARGE SCALE GENOMIC DNA]</scope>
    <source>
        <strain evidence="3">CBS 340.73</strain>
    </source>
</reference>
<gene>
    <name evidence="2" type="ORF">QBC46DRAFT_383615</name>
</gene>
<dbReference type="Proteomes" id="UP001303473">
    <property type="component" value="Unassembled WGS sequence"/>
</dbReference>
<evidence type="ECO:0000313" key="2">
    <source>
        <dbReference type="EMBL" id="KAK3941076.1"/>
    </source>
</evidence>
<dbReference type="InterPro" id="IPR001810">
    <property type="entry name" value="F-box_dom"/>
</dbReference>
<protein>
    <recommendedName>
        <fullName evidence="1">F-box domain-containing protein</fullName>
    </recommendedName>
</protein>